<evidence type="ECO:0000256" key="3">
    <source>
        <dbReference type="ARBA" id="ARBA00022741"/>
    </source>
</evidence>
<dbReference type="Gene3D" id="3.90.70.10">
    <property type="entry name" value="Cysteine proteinases"/>
    <property type="match status" value="1"/>
</dbReference>
<dbReference type="InterPro" id="IPR027417">
    <property type="entry name" value="P-loop_NTPase"/>
</dbReference>
<dbReference type="InterPro" id="IPR036640">
    <property type="entry name" value="ABC1_TM_sf"/>
</dbReference>
<comment type="subcellular location">
    <subcellularLocation>
        <location evidence="1">Cell membrane</location>
        <topology evidence="1">Multi-pass membrane protein</topology>
    </subcellularLocation>
</comment>
<proteinExistence type="predicted"/>
<dbReference type="RefSeq" id="WP_244457319.1">
    <property type="nucleotide sequence ID" value="NZ_AP025637.1"/>
</dbReference>
<feature type="transmembrane region" description="Helical" evidence="7">
    <location>
        <begin position="392"/>
        <end position="418"/>
    </location>
</feature>
<accession>A0ABN6PCS2</accession>
<dbReference type="Proteomes" id="UP000831327">
    <property type="component" value="Chromosome"/>
</dbReference>
<name>A0ABN6PCS2_9PROT</name>
<gene>
    <name evidence="11" type="ORF">Rmf_51590</name>
</gene>
<evidence type="ECO:0000313" key="11">
    <source>
        <dbReference type="EMBL" id="BDG75230.1"/>
    </source>
</evidence>
<dbReference type="PANTHER" id="PTHR24221:SF647">
    <property type="entry name" value="BLL6336 PROTEIN"/>
    <property type="match status" value="1"/>
</dbReference>
<dbReference type="SMART" id="SM00382">
    <property type="entry name" value="AAA"/>
    <property type="match status" value="1"/>
</dbReference>
<dbReference type="PROSITE" id="PS50990">
    <property type="entry name" value="PEPTIDASE_C39"/>
    <property type="match status" value="1"/>
</dbReference>
<reference evidence="11 12" key="1">
    <citation type="journal article" date="2016" name="Microbes Environ.">
        <title>Phylogenetically diverse aerobic anoxygenic phototrophic bacteria isolated from epilithic biofilms in Tama river, Japan.</title>
        <authorList>
            <person name="Hirose S."/>
            <person name="Matsuura K."/>
            <person name="Haruta S."/>
        </authorList>
    </citation>
    <scope>NUCLEOTIDE SEQUENCE [LARGE SCALE GENOMIC DNA]</scope>
    <source>
        <strain evidence="11 12">S08</strain>
    </source>
</reference>
<sequence length="712" mass="77406">MLAPDLTALRCLFLVAMHHGLHLAPEELPEAQGPDMLPAMLGAMRRAGLKARAVTGCGWDKAAALGTAYPALATRHDGSWMILVHVMPGPDGTPMAAVLDPQQEAAGVQLVPRENFLADWSGTLVLCRRAEPLPAEDRPFGLSWFLNEIANHRPFFAGVAVAAILSNLIGFAIPLLFQVLIDKVVPHQAWQTLTVLVLVFVMLAAFDGFFLYARQRLMLLASNKVDARLGSRSFAHLLSLPLSFFETHAAGVLVRHMQQTEKLRHFLTGRLFQTMLDAALLPVLLVLLAIYSGVLTLVVLGFSAAIALVIGAMVPAFRRRLNGLYAAEGARQAHLVETLHNMRAVKSLVLEPARQRAWDGQLATAVRAHADVGRISALGAVSTSVLERLMQIAVLGLGATLVFDGSLTIGALVAFTMLSGRVTGPLVQIVTLINEAQEAALSVRMLGTVMNTRPERRARERLSRPPISGALRFEDVTFRYPGAAMPALDRVSFRVEDGQVIGVVGRSGSGKTTLTRLIQGIHAPQDGLIRFNEADLRTIELEHLRRNVGVVLQENLLFRGTLRDNIAAARPGAPLPEVLEAARLAGALEFIERLPHALETTVEEGAANFSGGQRQRIAIARALLTRPPLLILDEATSALDPDSEAIIQANLAEIARGRSMIVVSHRLSSLVGADSILVLEQGRVADFAPHDVLLQRCDIYRHLWRQQTQHLR</sequence>
<feature type="domain" description="ABC transmembrane type-1" evidence="9">
    <location>
        <begin position="157"/>
        <end position="438"/>
    </location>
</feature>
<dbReference type="InterPro" id="IPR017871">
    <property type="entry name" value="ABC_transporter-like_CS"/>
</dbReference>
<dbReference type="Gene3D" id="1.20.1560.10">
    <property type="entry name" value="ABC transporter type 1, transmembrane domain"/>
    <property type="match status" value="1"/>
</dbReference>
<dbReference type="PROSITE" id="PS00211">
    <property type="entry name" value="ABC_TRANSPORTER_1"/>
    <property type="match status" value="1"/>
</dbReference>
<feature type="domain" description="Peptidase C39" evidence="10">
    <location>
        <begin position="1"/>
        <end position="127"/>
    </location>
</feature>
<dbReference type="PROSITE" id="PS50893">
    <property type="entry name" value="ABC_TRANSPORTER_2"/>
    <property type="match status" value="1"/>
</dbReference>
<keyword evidence="2 7" id="KW-0812">Transmembrane</keyword>
<dbReference type="CDD" id="cd18783">
    <property type="entry name" value="ABC_6TM_PrtD_LapB_HlyB_like"/>
    <property type="match status" value="1"/>
</dbReference>
<evidence type="ECO:0000256" key="1">
    <source>
        <dbReference type="ARBA" id="ARBA00004651"/>
    </source>
</evidence>
<feature type="transmembrane region" description="Helical" evidence="7">
    <location>
        <begin position="274"/>
        <end position="291"/>
    </location>
</feature>
<evidence type="ECO:0000256" key="7">
    <source>
        <dbReference type="SAM" id="Phobius"/>
    </source>
</evidence>
<keyword evidence="12" id="KW-1185">Reference proteome</keyword>
<keyword evidence="3" id="KW-0547">Nucleotide-binding</keyword>
<dbReference type="PANTHER" id="PTHR24221">
    <property type="entry name" value="ATP-BINDING CASSETTE SUB-FAMILY B"/>
    <property type="match status" value="1"/>
</dbReference>
<evidence type="ECO:0000256" key="6">
    <source>
        <dbReference type="ARBA" id="ARBA00023136"/>
    </source>
</evidence>
<dbReference type="InterPro" id="IPR005074">
    <property type="entry name" value="Peptidase_C39"/>
</dbReference>
<evidence type="ECO:0000256" key="5">
    <source>
        <dbReference type="ARBA" id="ARBA00022989"/>
    </source>
</evidence>
<dbReference type="InterPro" id="IPR011527">
    <property type="entry name" value="ABC1_TM_dom"/>
</dbReference>
<evidence type="ECO:0000259" key="8">
    <source>
        <dbReference type="PROSITE" id="PS50893"/>
    </source>
</evidence>
<evidence type="ECO:0000256" key="2">
    <source>
        <dbReference type="ARBA" id="ARBA00022692"/>
    </source>
</evidence>
<dbReference type="SUPFAM" id="SSF52540">
    <property type="entry name" value="P-loop containing nucleoside triphosphate hydrolases"/>
    <property type="match status" value="1"/>
</dbReference>
<dbReference type="InterPro" id="IPR039421">
    <property type="entry name" value="Type_1_exporter"/>
</dbReference>
<dbReference type="InterPro" id="IPR003593">
    <property type="entry name" value="AAA+_ATPase"/>
</dbReference>
<feature type="transmembrane region" description="Helical" evidence="7">
    <location>
        <begin position="193"/>
        <end position="213"/>
    </location>
</feature>
<feature type="domain" description="ABC transporter" evidence="8">
    <location>
        <begin position="471"/>
        <end position="706"/>
    </location>
</feature>
<feature type="transmembrane region" description="Helical" evidence="7">
    <location>
        <begin position="155"/>
        <end position="181"/>
    </location>
</feature>
<dbReference type="Pfam" id="PF00664">
    <property type="entry name" value="ABC_membrane"/>
    <property type="match status" value="1"/>
</dbReference>
<dbReference type="Gene3D" id="3.40.50.300">
    <property type="entry name" value="P-loop containing nucleotide triphosphate hydrolases"/>
    <property type="match status" value="1"/>
</dbReference>
<evidence type="ECO:0000256" key="4">
    <source>
        <dbReference type="ARBA" id="ARBA00022840"/>
    </source>
</evidence>
<feature type="transmembrane region" description="Helical" evidence="7">
    <location>
        <begin position="297"/>
        <end position="317"/>
    </location>
</feature>
<evidence type="ECO:0000313" key="12">
    <source>
        <dbReference type="Proteomes" id="UP000831327"/>
    </source>
</evidence>
<dbReference type="EMBL" id="AP025637">
    <property type="protein sequence ID" value="BDG75230.1"/>
    <property type="molecule type" value="Genomic_DNA"/>
</dbReference>
<dbReference type="SUPFAM" id="SSF90123">
    <property type="entry name" value="ABC transporter transmembrane region"/>
    <property type="match status" value="1"/>
</dbReference>
<dbReference type="Pfam" id="PF00005">
    <property type="entry name" value="ABC_tran"/>
    <property type="match status" value="1"/>
</dbReference>
<protein>
    <submittedName>
        <fullName evidence="11">ABC export transporter fused inner membrane and ATPases</fullName>
    </submittedName>
</protein>
<dbReference type="PROSITE" id="PS50929">
    <property type="entry name" value="ABC_TM1F"/>
    <property type="match status" value="1"/>
</dbReference>
<keyword evidence="4" id="KW-0067">ATP-binding</keyword>
<evidence type="ECO:0000259" key="9">
    <source>
        <dbReference type="PROSITE" id="PS50929"/>
    </source>
</evidence>
<organism evidence="11 12">
    <name type="scientific">Roseomonas fluvialis</name>
    <dbReference type="NCBI Taxonomy" id="1750527"/>
    <lineage>
        <taxon>Bacteria</taxon>
        <taxon>Pseudomonadati</taxon>
        <taxon>Pseudomonadota</taxon>
        <taxon>Alphaproteobacteria</taxon>
        <taxon>Acetobacterales</taxon>
        <taxon>Roseomonadaceae</taxon>
        <taxon>Roseomonas</taxon>
    </lineage>
</organism>
<keyword evidence="5 7" id="KW-1133">Transmembrane helix</keyword>
<evidence type="ECO:0000259" key="10">
    <source>
        <dbReference type="PROSITE" id="PS50990"/>
    </source>
</evidence>
<dbReference type="InterPro" id="IPR003439">
    <property type="entry name" value="ABC_transporter-like_ATP-bd"/>
</dbReference>
<keyword evidence="6 7" id="KW-0472">Membrane</keyword>